<dbReference type="PANTHER" id="PTHR11748">
    <property type="entry name" value="D-LACTATE DEHYDROGENASE"/>
    <property type="match status" value="1"/>
</dbReference>
<evidence type="ECO:0000313" key="5">
    <source>
        <dbReference type="Proteomes" id="UP001379533"/>
    </source>
</evidence>
<evidence type="ECO:0000256" key="1">
    <source>
        <dbReference type="ARBA" id="ARBA00022630"/>
    </source>
</evidence>
<dbReference type="InterPro" id="IPR036318">
    <property type="entry name" value="FAD-bd_PCMH-like_sf"/>
</dbReference>
<dbReference type="PANTHER" id="PTHR11748:SF103">
    <property type="entry name" value="GLYCOLATE OXIDASE SUBUNIT GLCE"/>
    <property type="match status" value="1"/>
</dbReference>
<gene>
    <name evidence="4" type="ORF">LZC95_01830</name>
</gene>
<name>A0ABZ2KA68_9BACT</name>
<dbReference type="Gene3D" id="3.30.465.10">
    <property type="match status" value="1"/>
</dbReference>
<evidence type="ECO:0000256" key="2">
    <source>
        <dbReference type="ARBA" id="ARBA00022827"/>
    </source>
</evidence>
<dbReference type="InterPro" id="IPR016169">
    <property type="entry name" value="FAD-bd_PCMH_sub2"/>
</dbReference>
<dbReference type="InterPro" id="IPR016164">
    <property type="entry name" value="FAD-linked_Oxase-like_C"/>
</dbReference>
<evidence type="ECO:0000313" key="4">
    <source>
        <dbReference type="EMBL" id="WXA95581.1"/>
    </source>
</evidence>
<dbReference type="RefSeq" id="WP_394846187.1">
    <property type="nucleotide sequence ID" value="NZ_CP089982.1"/>
</dbReference>
<dbReference type="InterPro" id="IPR016166">
    <property type="entry name" value="FAD-bd_PCMH"/>
</dbReference>
<protein>
    <submittedName>
        <fullName evidence="4">FAD-binding oxidoreductase</fullName>
    </submittedName>
</protein>
<dbReference type="Pfam" id="PF01565">
    <property type="entry name" value="FAD_binding_4"/>
    <property type="match status" value="1"/>
</dbReference>
<feature type="domain" description="FAD-binding PCMH-type" evidence="3">
    <location>
        <begin position="1"/>
        <end position="180"/>
    </location>
</feature>
<dbReference type="SUPFAM" id="SSF56176">
    <property type="entry name" value="FAD-binding/transporter-associated domain-like"/>
    <property type="match status" value="1"/>
</dbReference>
<keyword evidence="5" id="KW-1185">Reference proteome</keyword>
<evidence type="ECO:0000259" key="3">
    <source>
        <dbReference type="PROSITE" id="PS51387"/>
    </source>
</evidence>
<dbReference type="Proteomes" id="UP001379533">
    <property type="component" value="Chromosome"/>
</dbReference>
<reference evidence="4 5" key="1">
    <citation type="submission" date="2021-12" db="EMBL/GenBank/DDBJ databases">
        <title>Discovery of the Pendulisporaceae a myxobacterial family with distinct sporulation behavior and unique specialized metabolism.</title>
        <authorList>
            <person name="Garcia R."/>
            <person name="Popoff A."/>
            <person name="Bader C.D."/>
            <person name="Loehr J."/>
            <person name="Walesch S."/>
            <person name="Walt C."/>
            <person name="Boldt J."/>
            <person name="Bunk B."/>
            <person name="Haeckl F.J.F.P.J."/>
            <person name="Gunesch A.P."/>
            <person name="Birkelbach J."/>
            <person name="Nuebel U."/>
            <person name="Pietschmann T."/>
            <person name="Bach T."/>
            <person name="Mueller R."/>
        </authorList>
    </citation>
    <scope>NUCLEOTIDE SEQUENCE [LARGE SCALE GENOMIC DNA]</scope>
    <source>
        <strain evidence="4 5">MSr12523</strain>
    </source>
</reference>
<accession>A0ABZ2KA68</accession>
<dbReference type="SUPFAM" id="SSF55103">
    <property type="entry name" value="FAD-linked oxidases, C-terminal domain"/>
    <property type="match status" value="1"/>
</dbReference>
<dbReference type="EMBL" id="CP089982">
    <property type="protein sequence ID" value="WXA95581.1"/>
    <property type="molecule type" value="Genomic_DNA"/>
</dbReference>
<sequence length="393" mass="40952">MDLEARVERAPASADECAHVMAECARERWRVGFVGGGTELSLGHPPSDLDAVVRTRGMARVLDYAPADMVISVEAGVTLAEVQAVARAERQMLALDAPHPARATMGGIISTGAFGPRRARYGAVRDLIIGVTLVRADGVVARGGGKVVKNVAGFDLPKVVCGSLGTLGLVATATFRLHPLPDAATTVIFPGVSADEVVTKVGQLWQAQLEPTGVVALGTLSRMDLGVRFEGFEKAIDAQALRACGLGAERLSEEAAAAFWTRHDEARTRGALRIKVATLPSRLAPLVKTLEPLMHALHGGAFVGYASLGLGFITGDVGDAPAVIAALRSAREALVSVPGAAGSLVLEDAPAEVRAGIDPWGPAAAGSFAVMSELKLRFDPERRLNPGRFIGGL</sequence>
<dbReference type="InterPro" id="IPR006094">
    <property type="entry name" value="Oxid_FAD_bind_N"/>
</dbReference>
<proteinExistence type="predicted"/>
<keyword evidence="1" id="KW-0285">Flavoprotein</keyword>
<organism evidence="4 5">
    <name type="scientific">Pendulispora brunnea</name>
    <dbReference type="NCBI Taxonomy" id="2905690"/>
    <lineage>
        <taxon>Bacteria</taxon>
        <taxon>Pseudomonadati</taxon>
        <taxon>Myxococcota</taxon>
        <taxon>Myxococcia</taxon>
        <taxon>Myxococcales</taxon>
        <taxon>Sorangiineae</taxon>
        <taxon>Pendulisporaceae</taxon>
        <taxon>Pendulispora</taxon>
    </lineage>
</organism>
<keyword evidence="2" id="KW-0274">FAD</keyword>
<dbReference type="PROSITE" id="PS51387">
    <property type="entry name" value="FAD_PCMH"/>
    <property type="match status" value="1"/>
</dbReference>